<feature type="compositionally biased region" description="Low complexity" evidence="2">
    <location>
        <begin position="340"/>
        <end position="363"/>
    </location>
</feature>
<keyword evidence="5" id="KW-1185">Reference proteome</keyword>
<accession>A0A8H4RDY1</accession>
<dbReference type="Gene3D" id="4.10.240.10">
    <property type="entry name" value="Zn(2)-C6 fungal-type DNA-binding domain"/>
    <property type="match status" value="1"/>
</dbReference>
<dbReference type="InterPro" id="IPR001138">
    <property type="entry name" value="Zn2Cys6_DnaBD"/>
</dbReference>
<feature type="region of interest" description="Disordered" evidence="2">
    <location>
        <begin position="334"/>
        <end position="466"/>
    </location>
</feature>
<sequence>MVATRPYYDDEEPSFRRYSQHRGGHGYPISHDRELPPAPGPYHGPREHISAHETRNGHHSSDQDNNARPRSRIPVACGRCRKRKIRCSGDLGTGLPCTNCKSAGVENCQFLRVSSQEAPLKHDPVNFDSFDPPSAAPRLQCRLVPYGPHAYMTPNTPTTTNEYYSRGNSVTSYQMPGRYYGIPHFSEFGEEGVEYGLTTYNLLGTEHLLPTGLAPSSTTRGWTPTPQLPKSGPLYMEQEPTYSHGQLPYHPAYQLRPTISPETKTTSLNGQSVNSSLPPPITGTDRVLPFPAARTPQVGSYNRPSSTAIPITQAGYHSYDGLWTSNSINASKQVNNTPASDNNSVSSSYLSYSSSSPESLSSSHTAYTSQAMSQQSSEMYTPTSDNLFHPNDSSDSSYGPSSGEKRPSHSSQAGTLEGSIPSLSSGNLANGHAYIPYNSQSSYPAPPMDMPAPTSARRVSTGISAA</sequence>
<dbReference type="Proteomes" id="UP000566819">
    <property type="component" value="Unassembled WGS sequence"/>
</dbReference>
<feature type="compositionally biased region" description="Basic and acidic residues" evidence="2">
    <location>
        <begin position="44"/>
        <end position="67"/>
    </location>
</feature>
<evidence type="ECO:0000313" key="5">
    <source>
        <dbReference type="Proteomes" id="UP000566819"/>
    </source>
</evidence>
<dbReference type="PROSITE" id="PS00463">
    <property type="entry name" value="ZN2_CY6_FUNGAL_1"/>
    <property type="match status" value="1"/>
</dbReference>
<dbReference type="CDD" id="cd00067">
    <property type="entry name" value="GAL4"/>
    <property type="match status" value="1"/>
</dbReference>
<feature type="region of interest" description="Disordered" evidence="2">
    <location>
        <begin position="1"/>
        <end position="71"/>
    </location>
</feature>
<dbReference type="PROSITE" id="PS50048">
    <property type="entry name" value="ZN2_CY6_FUNGAL_2"/>
    <property type="match status" value="1"/>
</dbReference>
<feature type="compositionally biased region" description="Polar residues" evidence="2">
    <location>
        <begin position="261"/>
        <end position="276"/>
    </location>
</feature>
<evidence type="ECO:0000256" key="2">
    <source>
        <dbReference type="SAM" id="MobiDB-lite"/>
    </source>
</evidence>
<evidence type="ECO:0000256" key="1">
    <source>
        <dbReference type="ARBA" id="ARBA00023242"/>
    </source>
</evidence>
<keyword evidence="1" id="KW-0539">Nucleus</keyword>
<dbReference type="InterPro" id="IPR036864">
    <property type="entry name" value="Zn2-C6_fun-type_DNA-bd_sf"/>
</dbReference>
<feature type="region of interest" description="Disordered" evidence="2">
    <location>
        <begin position="261"/>
        <end position="308"/>
    </location>
</feature>
<organism evidence="4 5">
    <name type="scientific">Cudoniella acicularis</name>
    <dbReference type="NCBI Taxonomy" id="354080"/>
    <lineage>
        <taxon>Eukaryota</taxon>
        <taxon>Fungi</taxon>
        <taxon>Dikarya</taxon>
        <taxon>Ascomycota</taxon>
        <taxon>Pezizomycotina</taxon>
        <taxon>Leotiomycetes</taxon>
        <taxon>Helotiales</taxon>
        <taxon>Tricladiaceae</taxon>
        <taxon>Cudoniella</taxon>
    </lineage>
</organism>
<gene>
    <name evidence="4" type="ORF">G7Y89_g11289</name>
</gene>
<comment type="caution">
    <text evidence="4">The sequence shown here is derived from an EMBL/GenBank/DDBJ whole genome shotgun (WGS) entry which is preliminary data.</text>
</comment>
<reference evidence="4 5" key="1">
    <citation type="submission" date="2020-03" db="EMBL/GenBank/DDBJ databases">
        <title>Draft Genome Sequence of Cudoniella acicularis.</title>
        <authorList>
            <person name="Buettner E."/>
            <person name="Kellner H."/>
        </authorList>
    </citation>
    <scope>NUCLEOTIDE SEQUENCE [LARGE SCALE GENOMIC DNA]</scope>
    <source>
        <strain evidence="4 5">DSM 108380</strain>
    </source>
</reference>
<dbReference type="GO" id="GO:0008270">
    <property type="term" value="F:zinc ion binding"/>
    <property type="evidence" value="ECO:0007669"/>
    <property type="project" value="InterPro"/>
</dbReference>
<dbReference type="PANTHER" id="PTHR47783">
    <property type="entry name" value="ZN(II)2CYS6 TRANSCRIPTION FACTOR (EUROFUNG)-RELATED"/>
    <property type="match status" value="1"/>
</dbReference>
<feature type="compositionally biased region" description="Low complexity" evidence="2">
    <location>
        <begin position="393"/>
        <end position="402"/>
    </location>
</feature>
<dbReference type="GO" id="GO:0000981">
    <property type="term" value="F:DNA-binding transcription factor activity, RNA polymerase II-specific"/>
    <property type="evidence" value="ECO:0007669"/>
    <property type="project" value="InterPro"/>
</dbReference>
<dbReference type="Pfam" id="PF00172">
    <property type="entry name" value="Zn_clus"/>
    <property type="match status" value="1"/>
</dbReference>
<dbReference type="SUPFAM" id="SSF57701">
    <property type="entry name" value="Zn2/Cys6 DNA-binding domain"/>
    <property type="match status" value="1"/>
</dbReference>
<dbReference type="OrthoDB" id="5394557at2759"/>
<proteinExistence type="predicted"/>
<dbReference type="AlphaFoldDB" id="A0A8H4RDY1"/>
<feature type="domain" description="Zn(2)-C6 fungal-type" evidence="3">
    <location>
        <begin position="76"/>
        <end position="110"/>
    </location>
</feature>
<feature type="compositionally biased region" description="Polar residues" evidence="2">
    <location>
        <begin position="297"/>
        <end position="308"/>
    </location>
</feature>
<protein>
    <recommendedName>
        <fullName evidence="3">Zn(2)-C6 fungal-type domain-containing protein</fullName>
    </recommendedName>
</protein>
<dbReference type="PANTHER" id="PTHR47783:SF1">
    <property type="entry name" value="ZN(II)2CYS6 TRANSCRIPTION FACTOR (EUROFUNG)"/>
    <property type="match status" value="1"/>
</dbReference>
<feature type="compositionally biased region" description="Polar residues" evidence="2">
    <location>
        <begin position="457"/>
        <end position="466"/>
    </location>
</feature>
<evidence type="ECO:0000313" key="4">
    <source>
        <dbReference type="EMBL" id="KAF4626871.1"/>
    </source>
</evidence>
<feature type="compositionally biased region" description="Polar residues" evidence="2">
    <location>
        <begin position="364"/>
        <end position="386"/>
    </location>
</feature>
<dbReference type="EMBL" id="JAAMPI010001069">
    <property type="protein sequence ID" value="KAF4626871.1"/>
    <property type="molecule type" value="Genomic_DNA"/>
</dbReference>
<name>A0A8H4RDY1_9HELO</name>
<dbReference type="SMART" id="SM00066">
    <property type="entry name" value="GAL4"/>
    <property type="match status" value="1"/>
</dbReference>
<evidence type="ECO:0000259" key="3">
    <source>
        <dbReference type="PROSITE" id="PS50048"/>
    </source>
</evidence>